<dbReference type="FunFam" id="3.40.50.10190:FF:000014">
    <property type="entry name" value="RNA polymerase II C-terminal domain phosphatase-like 3"/>
    <property type="match status" value="1"/>
</dbReference>
<keyword evidence="7" id="KW-0694">RNA-binding</keyword>
<dbReference type="InterPro" id="IPR036412">
    <property type="entry name" value="HAD-like_sf"/>
</dbReference>
<dbReference type="Gene3D" id="3.40.50.10190">
    <property type="entry name" value="BRCT domain"/>
    <property type="match status" value="1"/>
</dbReference>
<evidence type="ECO:0000256" key="9">
    <source>
        <dbReference type="ARBA" id="ARBA00023163"/>
    </source>
</evidence>
<dbReference type="GO" id="GO:0003723">
    <property type="term" value="F:RNA binding"/>
    <property type="evidence" value="ECO:0007669"/>
    <property type="project" value="UniProtKB-KW"/>
</dbReference>
<dbReference type="GO" id="GO:0009651">
    <property type="term" value="P:response to salt stress"/>
    <property type="evidence" value="ECO:0007669"/>
    <property type="project" value="UniProtKB-ARBA"/>
</dbReference>
<dbReference type="InterPro" id="IPR004274">
    <property type="entry name" value="FCP1_dom"/>
</dbReference>
<comment type="function">
    <text evidence="14">This promotes the activity of RNA polymerase II.</text>
</comment>
<name>A0A5J9UVJ8_9POAL</name>
<dbReference type="InterPro" id="IPR036420">
    <property type="entry name" value="BRCT_dom_sf"/>
</dbReference>
<dbReference type="AlphaFoldDB" id="A0A5J9UVJ8"/>
<feature type="region of interest" description="Disordered" evidence="15">
    <location>
        <begin position="1"/>
        <end position="34"/>
    </location>
</feature>
<dbReference type="PROSITE" id="PS50172">
    <property type="entry name" value="BRCT"/>
    <property type="match status" value="1"/>
</dbReference>
<dbReference type="CDD" id="cd07521">
    <property type="entry name" value="HAD_FCP1-like"/>
    <property type="match status" value="1"/>
</dbReference>
<dbReference type="GO" id="GO:0008420">
    <property type="term" value="F:RNA polymerase II CTD heptapeptide repeat phosphatase activity"/>
    <property type="evidence" value="ECO:0007669"/>
    <property type="project" value="UniProtKB-UniRule"/>
</dbReference>
<dbReference type="Gramene" id="TVU27899">
    <property type="protein sequence ID" value="TVU27899"/>
    <property type="gene ID" value="EJB05_19400"/>
</dbReference>
<evidence type="ECO:0000256" key="5">
    <source>
        <dbReference type="ARBA" id="ARBA00022723"/>
    </source>
</evidence>
<reference evidence="18 19" key="1">
    <citation type="journal article" date="2019" name="Sci. Rep.">
        <title>A high-quality genome of Eragrostis curvula grass provides insights into Poaceae evolution and supports new strategies to enhance forage quality.</title>
        <authorList>
            <person name="Carballo J."/>
            <person name="Santos B.A.C.M."/>
            <person name="Zappacosta D."/>
            <person name="Garbus I."/>
            <person name="Selva J.P."/>
            <person name="Gallo C.A."/>
            <person name="Diaz A."/>
            <person name="Albertini E."/>
            <person name="Caccamo M."/>
            <person name="Echenique V."/>
        </authorList>
    </citation>
    <scope>NUCLEOTIDE SEQUENCE [LARGE SCALE GENOMIC DNA]</scope>
    <source>
        <strain evidence="19">cv. Victoria</strain>
        <tissue evidence="18">Leaf</tissue>
    </source>
</reference>
<comment type="cofactor">
    <cofactor evidence="1">
        <name>Mn(2+)</name>
        <dbReference type="ChEBI" id="CHEBI:29035"/>
    </cofactor>
</comment>
<comment type="cofactor">
    <cofactor evidence="2">
        <name>Mg(2+)</name>
        <dbReference type="ChEBI" id="CHEBI:18420"/>
    </cofactor>
</comment>
<feature type="domain" description="FCP1 homology" evidence="17">
    <location>
        <begin position="132"/>
        <end position="306"/>
    </location>
</feature>
<dbReference type="OrthoDB" id="685494at2759"/>
<gene>
    <name evidence="18" type="ORF">EJB05_19400</name>
</gene>
<dbReference type="PANTHER" id="PTHR23081:SF23">
    <property type="entry name" value="RNA POLYMERASE II C-TERMINAL DOMAIN PHOSPHATASE-LIKE"/>
    <property type="match status" value="1"/>
</dbReference>
<dbReference type="EC" id="3.1.3.16" evidence="14"/>
<keyword evidence="4" id="KW-0678">Repressor</keyword>
<evidence type="ECO:0000313" key="18">
    <source>
        <dbReference type="EMBL" id="TVU27899.1"/>
    </source>
</evidence>
<dbReference type="PANTHER" id="PTHR23081">
    <property type="entry name" value="RNA POLYMERASE II CTD PHOSPHATASE"/>
    <property type="match status" value="1"/>
</dbReference>
<dbReference type="SUPFAM" id="SSF56784">
    <property type="entry name" value="HAD-like"/>
    <property type="match status" value="1"/>
</dbReference>
<evidence type="ECO:0000256" key="11">
    <source>
        <dbReference type="ARBA" id="ARBA00047761"/>
    </source>
</evidence>
<dbReference type="SMART" id="SM00577">
    <property type="entry name" value="CPDc"/>
    <property type="match status" value="1"/>
</dbReference>
<dbReference type="PROSITE" id="PS50969">
    <property type="entry name" value="FCP1"/>
    <property type="match status" value="1"/>
</dbReference>
<evidence type="ECO:0000256" key="10">
    <source>
        <dbReference type="ARBA" id="ARBA00023242"/>
    </source>
</evidence>
<keyword evidence="8" id="KW-0805">Transcription regulation</keyword>
<evidence type="ECO:0000256" key="6">
    <source>
        <dbReference type="ARBA" id="ARBA00022801"/>
    </source>
</evidence>
<comment type="subunit">
    <text evidence="13">Interacts with RAP74.</text>
</comment>
<dbReference type="InterPro" id="IPR023214">
    <property type="entry name" value="HAD_sf"/>
</dbReference>
<proteinExistence type="predicted"/>
<feature type="non-terminal residue" evidence="18">
    <location>
        <position position="1"/>
    </location>
</feature>
<evidence type="ECO:0000256" key="7">
    <source>
        <dbReference type="ARBA" id="ARBA00022884"/>
    </source>
</evidence>
<keyword evidence="6 14" id="KW-0378">Hydrolase</keyword>
<keyword evidence="10 14" id="KW-0539">Nucleus</keyword>
<comment type="subcellular location">
    <subcellularLocation>
        <location evidence="3 14">Nucleus</location>
    </subcellularLocation>
</comment>
<evidence type="ECO:0000259" key="16">
    <source>
        <dbReference type="PROSITE" id="PS50172"/>
    </source>
</evidence>
<dbReference type="GO" id="GO:0046872">
    <property type="term" value="F:metal ion binding"/>
    <property type="evidence" value="ECO:0007669"/>
    <property type="project" value="UniProtKB-KW"/>
</dbReference>
<evidence type="ECO:0000256" key="4">
    <source>
        <dbReference type="ARBA" id="ARBA00022491"/>
    </source>
</evidence>
<protein>
    <recommendedName>
        <fullName evidence="14">RNA polymerase II C-terminal domain phosphatase-like</fullName>
        <ecNumber evidence="14">3.1.3.16</ecNumber>
    </recommendedName>
</protein>
<dbReference type="NCBIfam" id="TIGR02250">
    <property type="entry name" value="FCP1_euk"/>
    <property type="match status" value="1"/>
</dbReference>
<accession>A0A5J9UVJ8</accession>
<keyword evidence="19" id="KW-1185">Reference proteome</keyword>
<dbReference type="Pfam" id="PF03031">
    <property type="entry name" value="NIF"/>
    <property type="match status" value="1"/>
</dbReference>
<evidence type="ECO:0000256" key="3">
    <source>
        <dbReference type="ARBA" id="ARBA00004123"/>
    </source>
</evidence>
<evidence type="ECO:0000256" key="8">
    <source>
        <dbReference type="ARBA" id="ARBA00023015"/>
    </source>
</evidence>
<sequence>MPSSQPAARRRRRRRRRRQRSTESKMIPGGNDEAAARCPPHRFVRGLCFLCGEKGEDASAVGHEMTTKGAAAARCPHPGFVLGFCLLCGAEEEDAEVGGPEVADRYIYWGPKPRPASGTTAIPRASDLGTLLRARKLTLILDLDHTLLNSTGFHELSPIEKGNGFTRDTRSDPGTGLFRLDAYPLHMLTKLRPFVRGFLEQASAMFEMYVYTLGDHDYARAAAKLLDPDGAYFGGRIVSSDESTRRDKKSLDVIPGADPVAVVILDDSGYVWPEHQDNLILMDRYLYFASACRNFGYTTISLAERKRDERDCDGSLAVALAVLKRVHQGFFDSVLDGHCSDVREVIRAVRRDVLRGCTVAFSRVIPLEDRAQDHHMWKLAEQLGAVCVADVDATVTHVVSKDPGTEKAQWARENNKFLVSTKWINTASFRWCRPNEQEFPVTRGH</sequence>
<comment type="caution">
    <text evidence="18">The sequence shown here is derived from an EMBL/GenBank/DDBJ whole genome shotgun (WGS) entry which is preliminary data.</text>
</comment>
<comment type="catalytic activity">
    <reaction evidence="11 14">
        <text>O-phospho-L-seryl-[protein] + H2O = L-seryl-[protein] + phosphate</text>
        <dbReference type="Rhea" id="RHEA:20629"/>
        <dbReference type="Rhea" id="RHEA-COMP:9863"/>
        <dbReference type="Rhea" id="RHEA-COMP:11604"/>
        <dbReference type="ChEBI" id="CHEBI:15377"/>
        <dbReference type="ChEBI" id="CHEBI:29999"/>
        <dbReference type="ChEBI" id="CHEBI:43474"/>
        <dbReference type="ChEBI" id="CHEBI:83421"/>
        <dbReference type="EC" id="3.1.3.16"/>
    </reaction>
</comment>
<dbReference type="Proteomes" id="UP000324897">
    <property type="component" value="Chromosome 1"/>
</dbReference>
<dbReference type="Pfam" id="PF12738">
    <property type="entry name" value="PTCB-BRCT"/>
    <property type="match status" value="1"/>
</dbReference>
<dbReference type="EMBL" id="RWGY01000011">
    <property type="protein sequence ID" value="TVU27899.1"/>
    <property type="molecule type" value="Genomic_DNA"/>
</dbReference>
<dbReference type="GO" id="GO:0005634">
    <property type="term" value="C:nucleus"/>
    <property type="evidence" value="ECO:0007669"/>
    <property type="project" value="UniProtKB-SubCell"/>
</dbReference>
<comment type="catalytic activity">
    <reaction evidence="12 14">
        <text>O-phospho-L-threonyl-[protein] + H2O = L-threonyl-[protein] + phosphate</text>
        <dbReference type="Rhea" id="RHEA:47004"/>
        <dbReference type="Rhea" id="RHEA-COMP:11060"/>
        <dbReference type="Rhea" id="RHEA-COMP:11605"/>
        <dbReference type="ChEBI" id="CHEBI:15377"/>
        <dbReference type="ChEBI" id="CHEBI:30013"/>
        <dbReference type="ChEBI" id="CHEBI:43474"/>
        <dbReference type="ChEBI" id="CHEBI:61977"/>
        <dbReference type="EC" id="3.1.3.16"/>
    </reaction>
</comment>
<dbReference type="CDD" id="cd17729">
    <property type="entry name" value="BRCT_CTDP1"/>
    <property type="match status" value="1"/>
</dbReference>
<feature type="domain" description="BRCT" evidence="16">
    <location>
        <begin position="349"/>
        <end position="424"/>
    </location>
</feature>
<keyword evidence="9" id="KW-0804">Transcription</keyword>
<evidence type="ECO:0000256" key="12">
    <source>
        <dbReference type="ARBA" id="ARBA00048336"/>
    </source>
</evidence>
<evidence type="ECO:0000256" key="13">
    <source>
        <dbReference type="ARBA" id="ARBA00063107"/>
    </source>
</evidence>
<evidence type="ECO:0000259" key="17">
    <source>
        <dbReference type="PROSITE" id="PS50969"/>
    </source>
</evidence>
<evidence type="ECO:0000256" key="14">
    <source>
        <dbReference type="RuleBase" id="RU366066"/>
    </source>
</evidence>
<keyword evidence="5" id="KW-0479">Metal-binding</keyword>
<dbReference type="InterPro" id="IPR001357">
    <property type="entry name" value="BRCT_dom"/>
</dbReference>
<evidence type="ECO:0000256" key="15">
    <source>
        <dbReference type="SAM" id="MobiDB-lite"/>
    </source>
</evidence>
<evidence type="ECO:0000256" key="2">
    <source>
        <dbReference type="ARBA" id="ARBA00001946"/>
    </source>
</evidence>
<evidence type="ECO:0000256" key="1">
    <source>
        <dbReference type="ARBA" id="ARBA00001936"/>
    </source>
</evidence>
<evidence type="ECO:0000313" key="19">
    <source>
        <dbReference type="Proteomes" id="UP000324897"/>
    </source>
</evidence>
<dbReference type="InterPro" id="IPR039189">
    <property type="entry name" value="Fcp1"/>
</dbReference>
<dbReference type="SUPFAM" id="SSF52113">
    <property type="entry name" value="BRCT domain"/>
    <property type="match status" value="1"/>
</dbReference>
<organism evidence="18 19">
    <name type="scientific">Eragrostis curvula</name>
    <name type="common">weeping love grass</name>
    <dbReference type="NCBI Taxonomy" id="38414"/>
    <lineage>
        <taxon>Eukaryota</taxon>
        <taxon>Viridiplantae</taxon>
        <taxon>Streptophyta</taxon>
        <taxon>Embryophyta</taxon>
        <taxon>Tracheophyta</taxon>
        <taxon>Spermatophyta</taxon>
        <taxon>Magnoliopsida</taxon>
        <taxon>Liliopsida</taxon>
        <taxon>Poales</taxon>
        <taxon>Poaceae</taxon>
        <taxon>PACMAD clade</taxon>
        <taxon>Chloridoideae</taxon>
        <taxon>Eragrostideae</taxon>
        <taxon>Eragrostidinae</taxon>
        <taxon>Eragrostis</taxon>
    </lineage>
</organism>
<dbReference type="Gene3D" id="3.40.50.1000">
    <property type="entry name" value="HAD superfamily/HAD-like"/>
    <property type="match status" value="1"/>
</dbReference>
<dbReference type="InterPro" id="IPR011947">
    <property type="entry name" value="FCP1_euk"/>
</dbReference>
<feature type="compositionally biased region" description="Basic residues" evidence="15">
    <location>
        <begin position="8"/>
        <end position="19"/>
    </location>
</feature>